<feature type="region of interest" description="Disordered" evidence="1">
    <location>
        <begin position="66"/>
        <end position="85"/>
    </location>
</feature>
<protein>
    <submittedName>
        <fullName evidence="2">Uncharacterized protein</fullName>
    </submittedName>
</protein>
<proteinExistence type="predicted"/>
<accession>A0A243RRX9</accession>
<name>A0A243RRX9_9ACTN</name>
<dbReference type="AlphaFoldDB" id="A0A243RRX9"/>
<reference evidence="2 3" key="1">
    <citation type="submission" date="2017-05" db="EMBL/GenBank/DDBJ databases">
        <title>Biotechnological potential of actinobacteria isolated from South African environments.</title>
        <authorList>
            <person name="Le Roes-Hill M."/>
            <person name="Prins A."/>
            <person name="Durrell K.A."/>
        </authorList>
    </citation>
    <scope>NUCLEOTIDE SEQUENCE [LARGE SCALE GENOMIC DNA]</scope>
    <source>
        <strain evidence="2 3">HMC13</strain>
    </source>
</reference>
<gene>
    <name evidence="2" type="ORF">CA983_29980</name>
</gene>
<sequence>MNAAERERRQICDAVAAVIAGAIEDVLAEHPDATPEAQARKAVRVLRALGWHITAAPPCALETAECEPGNTSTPTDHSAAALRSA</sequence>
<evidence type="ECO:0000313" key="3">
    <source>
        <dbReference type="Proteomes" id="UP000195105"/>
    </source>
</evidence>
<dbReference type="Proteomes" id="UP000195105">
    <property type="component" value="Unassembled WGS sequence"/>
</dbReference>
<organism evidence="2 3">
    <name type="scientific">Streptomyces swartbergensis</name>
    <dbReference type="NCBI Taxonomy" id="487165"/>
    <lineage>
        <taxon>Bacteria</taxon>
        <taxon>Bacillati</taxon>
        <taxon>Actinomycetota</taxon>
        <taxon>Actinomycetes</taxon>
        <taxon>Kitasatosporales</taxon>
        <taxon>Streptomycetaceae</taxon>
        <taxon>Streptomyces</taxon>
    </lineage>
</organism>
<evidence type="ECO:0000256" key="1">
    <source>
        <dbReference type="SAM" id="MobiDB-lite"/>
    </source>
</evidence>
<keyword evidence="3" id="KW-1185">Reference proteome</keyword>
<comment type="caution">
    <text evidence="2">The sequence shown here is derived from an EMBL/GenBank/DDBJ whole genome shotgun (WGS) entry which is preliminary data.</text>
</comment>
<dbReference type="EMBL" id="NGFN01000240">
    <property type="protein sequence ID" value="OUC97817.1"/>
    <property type="molecule type" value="Genomic_DNA"/>
</dbReference>
<evidence type="ECO:0000313" key="2">
    <source>
        <dbReference type="EMBL" id="OUC97817.1"/>
    </source>
</evidence>
<dbReference type="RefSeq" id="WP_086603964.1">
    <property type="nucleotide sequence ID" value="NZ_NGFN01000240.1"/>
</dbReference>